<dbReference type="OrthoDB" id="9805535at2"/>
<name>A0A225DDF0_9BACT</name>
<gene>
    <name evidence="2" type="ORF">FRUB_06784</name>
</gene>
<dbReference type="PANTHER" id="PTHR34301">
    <property type="entry name" value="DNA-BINDING PROTEIN-RELATED"/>
    <property type="match status" value="1"/>
</dbReference>
<reference evidence="3" key="1">
    <citation type="submission" date="2017-06" db="EMBL/GenBank/DDBJ databases">
        <title>Genome analysis of Fimbriiglobus ruber SP5, the first member of the order Planctomycetales with confirmed chitinolytic capability.</title>
        <authorList>
            <person name="Ravin N.V."/>
            <person name="Rakitin A.L."/>
            <person name="Ivanova A.A."/>
            <person name="Beletsky A.V."/>
            <person name="Kulichevskaya I.S."/>
            <person name="Mardanov A.V."/>
            <person name="Dedysh S.N."/>
        </authorList>
    </citation>
    <scope>NUCLEOTIDE SEQUENCE [LARGE SCALE GENOMIC DNA]</scope>
    <source>
        <strain evidence="3">SP5</strain>
    </source>
</reference>
<evidence type="ECO:0000259" key="1">
    <source>
        <dbReference type="Pfam" id="PF01637"/>
    </source>
</evidence>
<protein>
    <recommendedName>
        <fullName evidence="1">ATPase domain-containing protein</fullName>
    </recommendedName>
</protein>
<accession>A0A225DDF0</accession>
<dbReference type="Gene3D" id="3.40.50.300">
    <property type="entry name" value="P-loop containing nucleotide triphosphate hydrolases"/>
    <property type="match status" value="1"/>
</dbReference>
<dbReference type="RefSeq" id="WP_088257534.1">
    <property type="nucleotide sequence ID" value="NZ_NIDE01000014.1"/>
</dbReference>
<comment type="caution">
    <text evidence="2">The sequence shown here is derived from an EMBL/GenBank/DDBJ whole genome shotgun (WGS) entry which is preliminary data.</text>
</comment>
<dbReference type="AlphaFoldDB" id="A0A225DDF0"/>
<feature type="domain" description="ATPase" evidence="1">
    <location>
        <begin position="14"/>
        <end position="261"/>
    </location>
</feature>
<organism evidence="2 3">
    <name type="scientific">Fimbriiglobus ruber</name>
    <dbReference type="NCBI Taxonomy" id="1908690"/>
    <lineage>
        <taxon>Bacteria</taxon>
        <taxon>Pseudomonadati</taxon>
        <taxon>Planctomycetota</taxon>
        <taxon>Planctomycetia</taxon>
        <taxon>Gemmatales</taxon>
        <taxon>Gemmataceae</taxon>
        <taxon>Fimbriiglobus</taxon>
    </lineage>
</organism>
<dbReference type="EMBL" id="NIDE01000014">
    <property type="protein sequence ID" value="OWK37664.1"/>
    <property type="molecule type" value="Genomic_DNA"/>
</dbReference>
<proteinExistence type="predicted"/>
<dbReference type="SUPFAM" id="SSF52540">
    <property type="entry name" value="P-loop containing nucleoside triphosphate hydrolases"/>
    <property type="match status" value="1"/>
</dbReference>
<evidence type="ECO:0000313" key="3">
    <source>
        <dbReference type="Proteomes" id="UP000214646"/>
    </source>
</evidence>
<dbReference type="GO" id="GO:0005524">
    <property type="term" value="F:ATP binding"/>
    <property type="evidence" value="ECO:0007669"/>
    <property type="project" value="InterPro"/>
</dbReference>
<dbReference type="InterPro" id="IPR011579">
    <property type="entry name" value="ATPase_dom"/>
</dbReference>
<sequence>MRNIIGSPAEGDDFFNRPKALAKLRRELDNLANILLVAPRRVGKTSLVLRLCEEWRTDPKRKAVFINVEGRGDELAFAEKLVEEFARAGLHPEILTRAMGVFSKIRQGIGGKGIKVPGLEVSLGEAADADHSTLGKVLESVFRKIEDGDSQVLIAIDELPELLLTLQKEDDGPKRVIALLHWLRELRQTYRKKIRWVFLGSIGLDNFVEEQRLQKLINDLQVFTLEAFSAEEADAFLRVLGDSNKLSLTADEREEIIRLVGWPLAYHLHLVFHELLDMESERSIAKAFDSLLKPEKLGYFDTWRERIDAQFSAPDAASCKAILGDLCKHPAGRERGHVLAVLMAKPTADVDKVEEQLARLLIVLQRDGYLLESGGRYTFRSFLLREYWHRRNGS</sequence>
<dbReference type="Pfam" id="PF01637">
    <property type="entry name" value="ATPase_2"/>
    <property type="match status" value="1"/>
</dbReference>
<dbReference type="PANTHER" id="PTHR34301:SF8">
    <property type="entry name" value="ATPASE DOMAIN-CONTAINING PROTEIN"/>
    <property type="match status" value="1"/>
</dbReference>
<evidence type="ECO:0000313" key="2">
    <source>
        <dbReference type="EMBL" id="OWK37664.1"/>
    </source>
</evidence>
<keyword evidence="3" id="KW-1185">Reference proteome</keyword>
<dbReference type="Proteomes" id="UP000214646">
    <property type="component" value="Unassembled WGS sequence"/>
</dbReference>
<dbReference type="InterPro" id="IPR027417">
    <property type="entry name" value="P-loop_NTPase"/>
</dbReference>